<gene>
    <name evidence="2" type="ORF">RUM44_004355</name>
</gene>
<sequence>MTLCPINFCWILNYENENRELNGHPDDEIKRQRTQYNGDQLYSNLWPSKWSIKEEHKLLSELNSGGGNGNSPYYDGQTFPSSTTATDIYDSMQQTGPVYTPPIAPSLGGSLTPLAPITMQEIKLDTSISPYNQENSGGYGTPVEAADPPHAGGSPDPGLTTLQPGSASPYTMLPTFTHYATVTRSPYYYMNGSQTNQNQGNIEGNSEVMSRSPLAATRANSGASASSPTDSACQEKPQMSSAGMFIG</sequence>
<organism evidence="2 3">
    <name type="scientific">Polyplax serrata</name>
    <name type="common">Common mouse louse</name>
    <dbReference type="NCBI Taxonomy" id="468196"/>
    <lineage>
        <taxon>Eukaryota</taxon>
        <taxon>Metazoa</taxon>
        <taxon>Ecdysozoa</taxon>
        <taxon>Arthropoda</taxon>
        <taxon>Hexapoda</taxon>
        <taxon>Insecta</taxon>
        <taxon>Pterygota</taxon>
        <taxon>Neoptera</taxon>
        <taxon>Paraneoptera</taxon>
        <taxon>Psocodea</taxon>
        <taxon>Troctomorpha</taxon>
        <taxon>Phthiraptera</taxon>
        <taxon>Anoplura</taxon>
        <taxon>Polyplacidae</taxon>
        <taxon>Polyplax</taxon>
    </lineage>
</organism>
<keyword evidence="3" id="KW-1185">Reference proteome</keyword>
<dbReference type="EMBL" id="JAWJWF010000004">
    <property type="protein sequence ID" value="KAK6633748.1"/>
    <property type="molecule type" value="Genomic_DNA"/>
</dbReference>
<dbReference type="Proteomes" id="UP001359485">
    <property type="component" value="Unassembled WGS sequence"/>
</dbReference>
<evidence type="ECO:0000313" key="3">
    <source>
        <dbReference type="Proteomes" id="UP001359485"/>
    </source>
</evidence>
<proteinExistence type="predicted"/>
<comment type="caution">
    <text evidence="2">The sequence shown here is derived from an EMBL/GenBank/DDBJ whole genome shotgun (WGS) entry which is preliminary data.</text>
</comment>
<feature type="compositionally biased region" description="Polar residues" evidence="1">
    <location>
        <begin position="191"/>
        <end position="209"/>
    </location>
</feature>
<evidence type="ECO:0000313" key="2">
    <source>
        <dbReference type="EMBL" id="KAK6633748.1"/>
    </source>
</evidence>
<feature type="compositionally biased region" description="Polar residues" evidence="1">
    <location>
        <begin position="218"/>
        <end position="241"/>
    </location>
</feature>
<name>A0ABR1B2Y5_POLSC</name>
<feature type="region of interest" description="Disordered" evidence="1">
    <location>
        <begin position="132"/>
        <end position="161"/>
    </location>
</feature>
<accession>A0ABR1B2Y5</accession>
<feature type="region of interest" description="Disordered" evidence="1">
    <location>
        <begin position="191"/>
        <end position="247"/>
    </location>
</feature>
<evidence type="ECO:0000256" key="1">
    <source>
        <dbReference type="SAM" id="MobiDB-lite"/>
    </source>
</evidence>
<protein>
    <submittedName>
        <fullName evidence="2">Uncharacterized protein</fullName>
    </submittedName>
</protein>
<reference evidence="2 3" key="1">
    <citation type="submission" date="2023-09" db="EMBL/GenBank/DDBJ databases">
        <title>Genomes of two closely related lineages of the louse Polyplax serrata with different host specificities.</title>
        <authorList>
            <person name="Martinu J."/>
            <person name="Tarabai H."/>
            <person name="Stefka J."/>
            <person name="Hypsa V."/>
        </authorList>
    </citation>
    <scope>NUCLEOTIDE SEQUENCE [LARGE SCALE GENOMIC DNA]</scope>
    <source>
        <strain evidence="2">98ZLc_SE</strain>
    </source>
</reference>